<dbReference type="SUPFAM" id="SSF52047">
    <property type="entry name" value="RNI-like"/>
    <property type="match status" value="1"/>
</dbReference>
<dbReference type="AlphaFoldDB" id="A0ABC8SJJ5"/>
<protein>
    <recommendedName>
        <fullName evidence="1">F-box domain-containing protein</fullName>
    </recommendedName>
</protein>
<dbReference type="Pfam" id="PF00646">
    <property type="entry name" value="F-box"/>
    <property type="match status" value="1"/>
</dbReference>
<dbReference type="InterPro" id="IPR053781">
    <property type="entry name" value="F-box_AtFBL13-like"/>
</dbReference>
<reference evidence="2 3" key="1">
    <citation type="submission" date="2024-02" db="EMBL/GenBank/DDBJ databases">
        <authorList>
            <person name="Vignale AGUSTIN F."/>
            <person name="Sosa J E."/>
            <person name="Modenutti C."/>
        </authorList>
    </citation>
    <scope>NUCLEOTIDE SEQUENCE [LARGE SCALE GENOMIC DNA]</scope>
</reference>
<dbReference type="InterPro" id="IPR055411">
    <property type="entry name" value="LRR_FXL15/At3g58940/PEG3-like"/>
</dbReference>
<dbReference type="Proteomes" id="UP001642360">
    <property type="component" value="Unassembled WGS sequence"/>
</dbReference>
<dbReference type="Gene3D" id="3.80.10.10">
    <property type="entry name" value="Ribonuclease Inhibitor"/>
    <property type="match status" value="1"/>
</dbReference>
<organism evidence="2 3">
    <name type="scientific">Ilex paraguariensis</name>
    <name type="common">yerba mate</name>
    <dbReference type="NCBI Taxonomy" id="185542"/>
    <lineage>
        <taxon>Eukaryota</taxon>
        <taxon>Viridiplantae</taxon>
        <taxon>Streptophyta</taxon>
        <taxon>Embryophyta</taxon>
        <taxon>Tracheophyta</taxon>
        <taxon>Spermatophyta</taxon>
        <taxon>Magnoliopsida</taxon>
        <taxon>eudicotyledons</taxon>
        <taxon>Gunneridae</taxon>
        <taxon>Pentapetalae</taxon>
        <taxon>asterids</taxon>
        <taxon>campanulids</taxon>
        <taxon>Aquifoliales</taxon>
        <taxon>Aquifoliaceae</taxon>
        <taxon>Ilex</taxon>
    </lineage>
</organism>
<dbReference type="PANTHER" id="PTHR31639">
    <property type="entry name" value="F-BOX PROTEIN-LIKE"/>
    <property type="match status" value="1"/>
</dbReference>
<evidence type="ECO:0000259" key="1">
    <source>
        <dbReference type="PROSITE" id="PS50181"/>
    </source>
</evidence>
<keyword evidence="3" id="KW-1185">Reference proteome</keyword>
<sequence length="394" mass="44764">MASSCRRPSDMISNLPGNVIETILMRLPIRDAVRTSILSRKWRYIWAKLPEIVFDDTLCQESVENQHGAKTKLAETIYQVLLLHHGPILKFTLSIPGLESSYEIDQLILFLLRNGIEDFTLQMRESEPYKLPAAFFSCIQMKYLDLHFCVFKPSPSFKGFSRLTSLKFCEVNVGREIIESLISNCPLLEQFTLKLTLEISDSINYLEINAPNLKFFFFQGILKSIWFKNAPLLAEVEIYTENPVDNSLAVGGVPNKLSSTLINLKILTLYEICFEQLDEVSCTLCLMRSSPTLQKITIEACPDICGGIGVSEFLGRQHHSDIVLEKLQKVNMQVVSDTRAQLEFIKLLLAKSPVLETMLLEPKSMKADEGLNLLKVITQFRRASADAEVLFKDW</sequence>
<dbReference type="InterPro" id="IPR032675">
    <property type="entry name" value="LRR_dom_sf"/>
</dbReference>
<dbReference type="InterPro" id="IPR001810">
    <property type="entry name" value="F-box_dom"/>
</dbReference>
<dbReference type="SMART" id="SM00256">
    <property type="entry name" value="FBOX"/>
    <property type="match status" value="1"/>
</dbReference>
<dbReference type="EMBL" id="CAUOFW020002981">
    <property type="protein sequence ID" value="CAK9157356.1"/>
    <property type="molecule type" value="Genomic_DNA"/>
</dbReference>
<dbReference type="SUPFAM" id="SSF81383">
    <property type="entry name" value="F-box domain"/>
    <property type="match status" value="1"/>
</dbReference>
<evidence type="ECO:0000313" key="2">
    <source>
        <dbReference type="EMBL" id="CAK9157356.1"/>
    </source>
</evidence>
<proteinExistence type="predicted"/>
<dbReference type="CDD" id="cd22160">
    <property type="entry name" value="F-box_AtFBL13-like"/>
    <property type="match status" value="1"/>
</dbReference>
<dbReference type="PANTHER" id="PTHR31639:SF312">
    <property type="entry name" value="CYCLIN-LIKE F-BOX"/>
    <property type="match status" value="1"/>
</dbReference>
<comment type="caution">
    <text evidence="2">The sequence shown here is derived from an EMBL/GenBank/DDBJ whole genome shotgun (WGS) entry which is preliminary data.</text>
</comment>
<name>A0ABC8SJJ5_9AQUA</name>
<feature type="domain" description="F-box" evidence="1">
    <location>
        <begin position="9"/>
        <end position="57"/>
    </location>
</feature>
<evidence type="ECO:0000313" key="3">
    <source>
        <dbReference type="Proteomes" id="UP001642360"/>
    </source>
</evidence>
<dbReference type="Pfam" id="PF24758">
    <property type="entry name" value="LRR_At5g56370"/>
    <property type="match status" value="1"/>
</dbReference>
<dbReference type="PROSITE" id="PS50181">
    <property type="entry name" value="FBOX"/>
    <property type="match status" value="1"/>
</dbReference>
<accession>A0ABC8SJJ5</accession>
<dbReference type="InterPro" id="IPR036047">
    <property type="entry name" value="F-box-like_dom_sf"/>
</dbReference>
<gene>
    <name evidence="2" type="ORF">ILEXP_LOCUS25907</name>
</gene>